<comment type="caution">
    <text evidence="1">The sequence shown here is derived from an EMBL/GenBank/DDBJ whole genome shotgun (WGS) entry which is preliminary data.</text>
</comment>
<dbReference type="OrthoDB" id="3829374at2"/>
<name>A0A4R6KCB8_9ACTN</name>
<dbReference type="AlphaFoldDB" id="A0A4R6KCB8"/>
<accession>A0A4R6KCB8</accession>
<reference evidence="1 2" key="1">
    <citation type="submission" date="2019-03" db="EMBL/GenBank/DDBJ databases">
        <title>Genomic Encyclopedia of Type Strains, Phase III (KMG-III): the genomes of soil and plant-associated and newly described type strains.</title>
        <authorList>
            <person name="Whitman W."/>
        </authorList>
    </citation>
    <scope>NUCLEOTIDE SEQUENCE [LARGE SCALE GENOMIC DNA]</scope>
    <source>
        <strain evidence="1 2">VKM Ac-2527</strain>
    </source>
</reference>
<sequence length="172" mass="18492">MNAELSPSAWTVSQARSLTARLRHVATTTVEYDGLELFGALTEYLDQLYGGTGFDRLLPEQDRAAMAALIRRIRGRSASAEPLELDVDGVPIDPSVGADPRLDQPVNASVTLVEGRRLAAALAATEEWQAEVGKALQALYAYLDELYGGPGTFIELLTPEEREQVAAAAPGH</sequence>
<gene>
    <name evidence="1" type="ORF">EV643_108153</name>
</gene>
<dbReference type="Proteomes" id="UP000295388">
    <property type="component" value="Unassembled WGS sequence"/>
</dbReference>
<keyword evidence="2" id="KW-1185">Reference proteome</keyword>
<proteinExistence type="predicted"/>
<dbReference type="EMBL" id="SNWQ01000008">
    <property type="protein sequence ID" value="TDO47839.1"/>
    <property type="molecule type" value="Genomic_DNA"/>
</dbReference>
<evidence type="ECO:0000313" key="2">
    <source>
        <dbReference type="Proteomes" id="UP000295388"/>
    </source>
</evidence>
<organism evidence="1 2">
    <name type="scientific">Kribbella caucasensis</name>
    <dbReference type="NCBI Taxonomy" id="2512215"/>
    <lineage>
        <taxon>Bacteria</taxon>
        <taxon>Bacillati</taxon>
        <taxon>Actinomycetota</taxon>
        <taxon>Actinomycetes</taxon>
        <taxon>Propionibacteriales</taxon>
        <taxon>Kribbellaceae</taxon>
        <taxon>Kribbella</taxon>
    </lineage>
</organism>
<dbReference type="RefSeq" id="WP_133801277.1">
    <property type="nucleotide sequence ID" value="NZ_SNWQ01000008.1"/>
</dbReference>
<evidence type="ECO:0000313" key="1">
    <source>
        <dbReference type="EMBL" id="TDO47839.1"/>
    </source>
</evidence>
<protein>
    <submittedName>
        <fullName evidence="1">Uncharacterized protein</fullName>
    </submittedName>
</protein>